<sequence length="525" mass="58944">MNIIRLSASYMTTNATEHVPKLQLQDVFKKSGVPTHTFVEPSEFNRLVVALRTPGRGIIIEGPSGIGKTSSVRRALEQMSEASYTFLSARRPPDVPLIEDLPNMSKIGLVIVDDFHRLRGDIKGRLSDMMKLLSDEEDQHSKLVLIGINRAGQSLIDHGEDLLHRVENIRFGRTNIERIVALIERGQRALNCTFAAAEALAEEAEGSFAMAQVLCHEACLQADVLESGSTNVQVTASVPAIREAVIRELSPAFFPAARDFSTGNKLRREGRAPYLHLLKWLSNTAEGSLDTREALRANPALKGSVSQVIEKGHLSTLLDGNERLSKLLHFDERSQLLSSEDPKFLYFIRHLIWSKFARQVGYDKIDFASKYDFALSFAGEDRDVAKLLFDKLQAHEMQVFYDEQESHRILGNDVEQYLEPIYRTEASYVLPIVSPKYPVKVWTKFESDQFKDRFGSNSVIPVFLNDFRPTQFDVTGSVGYLAISTGEHLASDAERAVDSLCRKITEERAARDAIDDAEQPDLFDQ</sequence>
<dbReference type="InterPro" id="IPR035897">
    <property type="entry name" value="Toll_tir_struct_dom_sf"/>
</dbReference>
<dbReference type="Gene3D" id="3.40.50.10140">
    <property type="entry name" value="Toll/interleukin-1 receptor homology (TIR) domain"/>
    <property type="match status" value="1"/>
</dbReference>
<name>A0ABS1B3J2_BURVI</name>
<dbReference type="SMART" id="SM00382">
    <property type="entry name" value="AAA"/>
    <property type="match status" value="1"/>
</dbReference>
<evidence type="ECO:0000313" key="2">
    <source>
        <dbReference type="EMBL" id="MBJ9690962.1"/>
    </source>
</evidence>
<dbReference type="SUPFAM" id="SSF52200">
    <property type="entry name" value="Toll/Interleukin receptor TIR domain"/>
    <property type="match status" value="1"/>
</dbReference>
<evidence type="ECO:0000259" key="1">
    <source>
        <dbReference type="SMART" id="SM00382"/>
    </source>
</evidence>
<dbReference type="Proteomes" id="UP000808215">
    <property type="component" value="Unassembled WGS sequence"/>
</dbReference>
<accession>A0ABS1B3J2</accession>
<dbReference type="InterPro" id="IPR027417">
    <property type="entry name" value="P-loop_NTPase"/>
</dbReference>
<feature type="domain" description="AAA+ ATPase" evidence="1">
    <location>
        <begin position="54"/>
        <end position="170"/>
    </location>
</feature>
<evidence type="ECO:0000313" key="3">
    <source>
        <dbReference type="Proteomes" id="UP000808215"/>
    </source>
</evidence>
<dbReference type="RefSeq" id="WP_196484622.1">
    <property type="nucleotide sequence ID" value="NZ_CAJZAO010000374.1"/>
</dbReference>
<gene>
    <name evidence="2" type="ORF">I5589_28175</name>
</gene>
<dbReference type="Pfam" id="PF13676">
    <property type="entry name" value="TIR_2"/>
    <property type="match status" value="1"/>
</dbReference>
<dbReference type="SUPFAM" id="SSF52540">
    <property type="entry name" value="P-loop containing nucleoside triphosphate hydrolases"/>
    <property type="match status" value="1"/>
</dbReference>
<organism evidence="2 3">
    <name type="scientific">Burkholderia vietnamiensis</name>
    <dbReference type="NCBI Taxonomy" id="60552"/>
    <lineage>
        <taxon>Bacteria</taxon>
        <taxon>Pseudomonadati</taxon>
        <taxon>Pseudomonadota</taxon>
        <taxon>Betaproteobacteria</taxon>
        <taxon>Burkholderiales</taxon>
        <taxon>Burkholderiaceae</taxon>
        <taxon>Burkholderia</taxon>
        <taxon>Burkholderia cepacia complex</taxon>
    </lineage>
</organism>
<dbReference type="InterPro" id="IPR000157">
    <property type="entry name" value="TIR_dom"/>
</dbReference>
<comment type="caution">
    <text evidence="2">The sequence shown here is derived from an EMBL/GenBank/DDBJ whole genome shotgun (WGS) entry which is preliminary data.</text>
</comment>
<dbReference type="EMBL" id="JADVKH010000106">
    <property type="protein sequence ID" value="MBJ9690962.1"/>
    <property type="molecule type" value="Genomic_DNA"/>
</dbReference>
<keyword evidence="3" id="KW-1185">Reference proteome</keyword>
<protein>
    <submittedName>
        <fullName evidence="2">TIR domain-containing protein</fullName>
    </submittedName>
</protein>
<reference evidence="2 3" key="1">
    <citation type="submission" date="2020-11" db="EMBL/GenBank/DDBJ databases">
        <title>Enhanced detection system for hospital associated transmission using whole genome sequencing surveillance.</title>
        <authorList>
            <person name="Harrison L.H."/>
            <person name="Van Tyne D."/>
            <person name="Marsh J.W."/>
            <person name="Griffith M.P."/>
            <person name="Snyder D.J."/>
            <person name="Cooper V.S."/>
            <person name="Mustapha M."/>
        </authorList>
    </citation>
    <scope>NUCLEOTIDE SEQUENCE [LARGE SCALE GENOMIC DNA]</scope>
    <source>
        <strain evidence="2 3">BC00020</strain>
    </source>
</reference>
<dbReference type="InterPro" id="IPR003593">
    <property type="entry name" value="AAA+_ATPase"/>
</dbReference>
<dbReference type="CDD" id="cd00009">
    <property type="entry name" value="AAA"/>
    <property type="match status" value="1"/>
</dbReference>
<dbReference type="Gene3D" id="3.40.50.300">
    <property type="entry name" value="P-loop containing nucleotide triphosphate hydrolases"/>
    <property type="match status" value="1"/>
</dbReference>
<proteinExistence type="predicted"/>